<feature type="region of interest" description="Disordered" evidence="1">
    <location>
        <begin position="116"/>
        <end position="157"/>
    </location>
</feature>
<dbReference type="PANTHER" id="PTHR10900">
    <property type="entry name" value="PERIOSTIN-RELATED"/>
    <property type="match status" value="1"/>
</dbReference>
<dbReference type="AlphaFoldDB" id="A0A6J3MHQ9"/>
<reference evidence="4" key="3">
    <citation type="submission" date="2025-08" db="UniProtKB">
        <authorList>
            <consortium name="RefSeq"/>
        </authorList>
    </citation>
    <scope>IDENTIFICATION</scope>
    <source>
        <strain evidence="4">CBS 342.82</strain>
    </source>
</reference>
<dbReference type="PROSITE" id="PS50213">
    <property type="entry name" value="FAS1"/>
    <property type="match status" value="2"/>
</dbReference>
<dbReference type="PANTHER" id="PTHR10900:SF125">
    <property type="entry name" value="FAS1 DOMAIN-CONTAINING PROTEIN YLR001C"/>
    <property type="match status" value="1"/>
</dbReference>
<dbReference type="InterPro" id="IPR000782">
    <property type="entry name" value="FAS1_domain"/>
</dbReference>
<dbReference type="GeneID" id="54361458"/>
<feature type="domain" description="FAS1" evidence="2">
    <location>
        <begin position="300"/>
        <end position="455"/>
    </location>
</feature>
<organism evidence="4">
    <name type="scientific">Dissoconium aciculare CBS 342.82</name>
    <dbReference type="NCBI Taxonomy" id="1314786"/>
    <lineage>
        <taxon>Eukaryota</taxon>
        <taxon>Fungi</taxon>
        <taxon>Dikarya</taxon>
        <taxon>Ascomycota</taxon>
        <taxon>Pezizomycotina</taxon>
        <taxon>Dothideomycetes</taxon>
        <taxon>Dothideomycetidae</taxon>
        <taxon>Mycosphaerellales</taxon>
        <taxon>Dissoconiaceae</taxon>
        <taxon>Dissoconium</taxon>
    </lineage>
</organism>
<dbReference type="InterPro" id="IPR036378">
    <property type="entry name" value="FAS1_dom_sf"/>
</dbReference>
<sequence length="493" mass="54372">MKVYHLVPLAALSAAIVVPTEQVFGELAIEDRHSGAKDWFNEANSAKDHLLSEVEDIFEESSNKVKSAWSHISESAKSVVHSAYEQTSKNYKNVETEIKQTTDAFSEWIESAGSLASLGEHEGPPPHHGPPHHPPPGHKPPCHRKPHHPGHPHGPNLTVYQLIAGSEYTTTFTKLIDEYPELVATLNSTKANVTVFAPTNKAFEKIPEKAPKPSKEQLLAILQYHVLPEAYSAIRVLHTHTAPTLLVGEHLGSGSDLQRLTFRLGLRGLTVNWQSRIVAVNIFGTNGVIHGVDSIILPPPPGLKIIEFLPGEFSTLELGLAKTGLLEKLNTTDHNGGTLFAPNNWAFKKLGPRINAFLFSEHGAKYLKALLEYHVVPDHTLYSDAYYKADSSKVDDMEVGHFHVDLPTLLEDRTLSVDVGRLGGFITIRINAFTTVGLQDIVAQDGVIHIPRNVLIPPKTLNGVQEAWNGEELTVKDLKERLQPFVRNTKSDL</sequence>
<evidence type="ECO:0000313" key="3">
    <source>
        <dbReference type="Proteomes" id="UP000504637"/>
    </source>
</evidence>
<dbReference type="SMART" id="SM00554">
    <property type="entry name" value="FAS1"/>
    <property type="match status" value="2"/>
</dbReference>
<keyword evidence="3" id="KW-1185">Reference proteome</keyword>
<dbReference type="Pfam" id="PF02469">
    <property type="entry name" value="Fasciclin"/>
    <property type="match status" value="2"/>
</dbReference>
<proteinExistence type="predicted"/>
<name>A0A6J3MHQ9_9PEZI</name>
<dbReference type="RefSeq" id="XP_033464265.1">
    <property type="nucleotide sequence ID" value="XM_033603658.1"/>
</dbReference>
<evidence type="ECO:0000313" key="4">
    <source>
        <dbReference type="RefSeq" id="XP_033464265.1"/>
    </source>
</evidence>
<reference evidence="4" key="2">
    <citation type="submission" date="2020-04" db="EMBL/GenBank/DDBJ databases">
        <authorList>
            <consortium name="NCBI Genome Project"/>
        </authorList>
    </citation>
    <scope>NUCLEOTIDE SEQUENCE</scope>
    <source>
        <strain evidence="4">CBS 342.82</strain>
    </source>
</reference>
<evidence type="ECO:0000259" key="2">
    <source>
        <dbReference type="PROSITE" id="PS50213"/>
    </source>
</evidence>
<dbReference type="InterPro" id="IPR050904">
    <property type="entry name" value="Adhesion/Biosynth-related"/>
</dbReference>
<gene>
    <name evidence="4" type="ORF">K489DRAFT_375319</name>
</gene>
<dbReference type="Gene3D" id="2.30.180.10">
    <property type="entry name" value="FAS1 domain"/>
    <property type="match status" value="2"/>
</dbReference>
<dbReference type="SUPFAM" id="SSF82153">
    <property type="entry name" value="FAS1 domain"/>
    <property type="match status" value="2"/>
</dbReference>
<dbReference type="Proteomes" id="UP000504637">
    <property type="component" value="Unplaced"/>
</dbReference>
<protein>
    <submittedName>
        <fullName evidence="4">FAS1 domain-containing protein</fullName>
    </submittedName>
</protein>
<evidence type="ECO:0000256" key="1">
    <source>
        <dbReference type="SAM" id="MobiDB-lite"/>
    </source>
</evidence>
<reference evidence="4" key="1">
    <citation type="submission" date="2020-01" db="EMBL/GenBank/DDBJ databases">
        <authorList>
            <consortium name="DOE Joint Genome Institute"/>
            <person name="Haridas S."/>
            <person name="Albert R."/>
            <person name="Binder M."/>
            <person name="Bloem J."/>
            <person name="Labutti K."/>
            <person name="Salamov A."/>
            <person name="Andreopoulos B."/>
            <person name="Baker S.E."/>
            <person name="Barry K."/>
            <person name="Bills G."/>
            <person name="Bluhm B.H."/>
            <person name="Cannon C."/>
            <person name="Castanera R."/>
            <person name="Culley D.E."/>
            <person name="Daum C."/>
            <person name="Ezra D."/>
            <person name="Gonzalez J.B."/>
            <person name="Henrissat B."/>
            <person name="Kuo A."/>
            <person name="Liang C."/>
            <person name="Lipzen A."/>
            <person name="Lutzoni F."/>
            <person name="Magnuson J."/>
            <person name="Mondo S."/>
            <person name="Nolan M."/>
            <person name="Ohm R."/>
            <person name="Pangilinan J."/>
            <person name="Park H.-J."/>
            <person name="Ramirez L."/>
            <person name="Alfaro M."/>
            <person name="Sun H."/>
            <person name="Tritt A."/>
            <person name="Yoshinaga Y."/>
            <person name="Zwiers L.-H."/>
            <person name="Turgeon B.G."/>
            <person name="Goodwin S.B."/>
            <person name="Spatafora J.W."/>
            <person name="Crous P.W."/>
            <person name="Grigoriev I.V."/>
        </authorList>
    </citation>
    <scope>NUCLEOTIDE SEQUENCE</scope>
    <source>
        <strain evidence="4">CBS 342.82</strain>
    </source>
</reference>
<accession>A0A6J3MHQ9</accession>
<feature type="compositionally biased region" description="Basic residues" evidence="1">
    <location>
        <begin position="140"/>
        <end position="151"/>
    </location>
</feature>
<feature type="compositionally biased region" description="Pro residues" evidence="1">
    <location>
        <begin position="126"/>
        <end position="139"/>
    </location>
</feature>
<dbReference type="OrthoDB" id="7700931at2759"/>
<feature type="domain" description="FAS1" evidence="2">
    <location>
        <begin position="156"/>
        <end position="296"/>
    </location>
</feature>